<accession>A0A8S3XS52</accession>
<comment type="caution">
    <text evidence="1">The sequence shown here is derived from an EMBL/GenBank/DDBJ whole genome shotgun (WGS) entry which is preliminary data.</text>
</comment>
<dbReference type="Pfam" id="PF03564">
    <property type="entry name" value="DUF1759"/>
    <property type="match status" value="1"/>
</dbReference>
<dbReference type="InterPro" id="IPR005312">
    <property type="entry name" value="DUF1759"/>
</dbReference>
<keyword evidence="2" id="KW-1185">Reference proteome</keyword>
<dbReference type="EMBL" id="CAJQZP010001322">
    <property type="protein sequence ID" value="CAG5038705.1"/>
    <property type="molecule type" value="Genomic_DNA"/>
</dbReference>
<sequence>MSKIDIQTITERETTRQSFDFEVQVGRENDELRRQLNTKIWSNIHYEKSTPTIEVPEFSGSYMQLISFKDLAKSEHKVERRSLVQHLSIGAKHYDLCWEIITQRYDSQRLQFTSFVNTMLNLPVIQHRENYNLKKMHDVITECLNGFANVGIETSTWDPLIVDLMSQKLDTSAYTDYVREQ</sequence>
<dbReference type="AlphaFoldDB" id="A0A8S3XS52"/>
<proteinExistence type="predicted"/>
<dbReference type="OrthoDB" id="6930779at2759"/>
<dbReference type="Proteomes" id="UP000691718">
    <property type="component" value="Unassembled WGS sequence"/>
</dbReference>
<evidence type="ECO:0000313" key="2">
    <source>
        <dbReference type="Proteomes" id="UP000691718"/>
    </source>
</evidence>
<organism evidence="1 2">
    <name type="scientific">Parnassius apollo</name>
    <name type="common">Apollo butterfly</name>
    <name type="synonym">Papilio apollo</name>
    <dbReference type="NCBI Taxonomy" id="110799"/>
    <lineage>
        <taxon>Eukaryota</taxon>
        <taxon>Metazoa</taxon>
        <taxon>Ecdysozoa</taxon>
        <taxon>Arthropoda</taxon>
        <taxon>Hexapoda</taxon>
        <taxon>Insecta</taxon>
        <taxon>Pterygota</taxon>
        <taxon>Neoptera</taxon>
        <taxon>Endopterygota</taxon>
        <taxon>Lepidoptera</taxon>
        <taxon>Glossata</taxon>
        <taxon>Ditrysia</taxon>
        <taxon>Papilionoidea</taxon>
        <taxon>Papilionidae</taxon>
        <taxon>Parnassiinae</taxon>
        <taxon>Parnassini</taxon>
        <taxon>Parnassius</taxon>
        <taxon>Parnassius</taxon>
    </lineage>
</organism>
<protein>
    <submittedName>
        <fullName evidence="1">(apollo) hypothetical protein</fullName>
    </submittedName>
</protein>
<gene>
    <name evidence="1" type="ORF">PAPOLLO_LOCUS21413</name>
</gene>
<evidence type="ECO:0000313" key="1">
    <source>
        <dbReference type="EMBL" id="CAG5038705.1"/>
    </source>
</evidence>
<reference evidence="1" key="1">
    <citation type="submission" date="2021-04" db="EMBL/GenBank/DDBJ databases">
        <authorList>
            <person name="Tunstrom K."/>
        </authorList>
    </citation>
    <scope>NUCLEOTIDE SEQUENCE</scope>
</reference>
<name>A0A8S3XS52_PARAO</name>